<keyword evidence="12 23" id="KW-0067">ATP-binding</keyword>
<evidence type="ECO:0000256" key="9">
    <source>
        <dbReference type="ARBA" id="ARBA00022598"/>
    </source>
</evidence>
<proteinExistence type="inferred from homology"/>
<organism evidence="26 27">
    <name type="scientific">Candidatus Methylacidithermus pantelleriae</name>
    <dbReference type="NCBI Taxonomy" id="2744239"/>
    <lineage>
        <taxon>Bacteria</taxon>
        <taxon>Pseudomonadati</taxon>
        <taxon>Verrucomicrobiota</taxon>
        <taxon>Methylacidiphilae</taxon>
        <taxon>Methylacidiphilales</taxon>
        <taxon>Methylacidiphilaceae</taxon>
        <taxon>Candidatus Methylacidithermus</taxon>
    </lineage>
</organism>
<dbReference type="InterPro" id="IPR036615">
    <property type="entry name" value="Mur_ligase_C_dom_sf"/>
</dbReference>
<evidence type="ECO:0000256" key="23">
    <source>
        <dbReference type="PIRNR" id="PIRNR001563"/>
    </source>
</evidence>
<dbReference type="GO" id="GO:0005524">
    <property type="term" value="F:ATP binding"/>
    <property type="evidence" value="ECO:0007669"/>
    <property type="project" value="UniProtKB-KW"/>
</dbReference>
<evidence type="ECO:0000259" key="25">
    <source>
        <dbReference type="Pfam" id="PF08245"/>
    </source>
</evidence>
<protein>
    <recommendedName>
        <fullName evidence="7">Dihydrofolate synthase/folylpolyglutamate synthase</fullName>
        <ecNumber evidence="5">6.3.2.12</ecNumber>
        <ecNumber evidence="6">6.3.2.17</ecNumber>
    </recommendedName>
    <alternativeName>
        <fullName evidence="17">Folylpoly-gamma-glutamate synthetase</fullName>
    </alternativeName>
    <alternativeName>
        <fullName evidence="18">Folylpoly-gamma-glutamate synthetase-dihydrofolate synthetase</fullName>
    </alternativeName>
    <alternativeName>
        <fullName evidence="15">Folylpolyglutamate synthetase</fullName>
    </alternativeName>
    <alternativeName>
        <fullName evidence="16">Tetrahydrofolylpolyglutamate synthase</fullName>
    </alternativeName>
</protein>
<dbReference type="SUPFAM" id="SSF53623">
    <property type="entry name" value="MurD-like peptide ligases, catalytic domain"/>
    <property type="match status" value="1"/>
</dbReference>
<comment type="cofactor">
    <cofactor evidence="1">
        <name>Mg(2+)</name>
        <dbReference type="ChEBI" id="CHEBI:18420"/>
    </cofactor>
</comment>
<keyword evidence="14" id="KW-0289">Folate biosynthesis</keyword>
<comment type="caution">
    <text evidence="26">The sequence shown here is derived from an EMBL/GenBank/DDBJ whole genome shotgun (WGS) entry which is preliminary data.</text>
</comment>
<dbReference type="PROSITE" id="PS01011">
    <property type="entry name" value="FOLYLPOLYGLU_SYNT_1"/>
    <property type="match status" value="1"/>
</dbReference>
<evidence type="ECO:0000256" key="6">
    <source>
        <dbReference type="ARBA" id="ARBA00013025"/>
    </source>
</evidence>
<evidence type="ECO:0000256" key="19">
    <source>
        <dbReference type="ARBA" id="ARBA00047493"/>
    </source>
</evidence>
<dbReference type="RefSeq" id="WP_174582338.1">
    <property type="nucleotide sequence ID" value="NZ_CAJNOB010000045.1"/>
</dbReference>
<dbReference type="GO" id="GO:0004326">
    <property type="term" value="F:tetrahydrofolylpolyglutamate synthase activity"/>
    <property type="evidence" value="ECO:0007669"/>
    <property type="project" value="UniProtKB-EC"/>
</dbReference>
<dbReference type="PANTHER" id="PTHR11136">
    <property type="entry name" value="FOLYLPOLYGLUTAMATE SYNTHASE-RELATED"/>
    <property type="match status" value="1"/>
</dbReference>
<dbReference type="InterPro" id="IPR004101">
    <property type="entry name" value="Mur_ligase_C"/>
</dbReference>
<evidence type="ECO:0000256" key="10">
    <source>
        <dbReference type="ARBA" id="ARBA00022723"/>
    </source>
</evidence>
<keyword evidence="13" id="KW-0460">Magnesium</keyword>
<feature type="domain" description="Mur ligase central" evidence="25">
    <location>
        <begin position="44"/>
        <end position="266"/>
    </location>
</feature>
<comment type="function">
    <text evidence="2">Functions in two distinct reactions of the de novo folate biosynthetic pathway. Catalyzes the addition of a glutamate residue to dihydropteroate (7,8-dihydropteroate or H2Pte) to form dihydrofolate (7,8-dihydrofolate monoglutamate or H2Pte-Glu). Also catalyzes successive additions of L-glutamate to tetrahydrofolate or 10-formyltetrahydrofolate or 5,10-methylenetetrahydrofolate, leading to folylpolyglutamate derivatives.</text>
</comment>
<dbReference type="InterPro" id="IPR013221">
    <property type="entry name" value="Mur_ligase_cen"/>
</dbReference>
<keyword evidence="27" id="KW-1185">Reference proteome</keyword>
<comment type="similarity">
    <text evidence="23">Belongs to the folylpolyglutamate synthase family.</text>
</comment>
<keyword evidence="9 23" id="KW-0436">Ligase</keyword>
<evidence type="ECO:0000256" key="14">
    <source>
        <dbReference type="ARBA" id="ARBA00022909"/>
    </source>
</evidence>
<evidence type="ECO:0000256" key="2">
    <source>
        <dbReference type="ARBA" id="ARBA00002714"/>
    </source>
</evidence>
<comment type="catalytic activity">
    <reaction evidence="22">
        <text>7,8-dihydropteroate + L-glutamate + ATP = 7,8-dihydrofolate + ADP + phosphate + H(+)</text>
        <dbReference type="Rhea" id="RHEA:23584"/>
        <dbReference type="ChEBI" id="CHEBI:15378"/>
        <dbReference type="ChEBI" id="CHEBI:17839"/>
        <dbReference type="ChEBI" id="CHEBI:29985"/>
        <dbReference type="ChEBI" id="CHEBI:30616"/>
        <dbReference type="ChEBI" id="CHEBI:43474"/>
        <dbReference type="ChEBI" id="CHEBI:57451"/>
        <dbReference type="ChEBI" id="CHEBI:456216"/>
        <dbReference type="EC" id="6.3.2.12"/>
    </reaction>
</comment>
<dbReference type="Gene3D" id="3.40.1190.10">
    <property type="entry name" value="Mur-like, catalytic domain"/>
    <property type="match status" value="1"/>
</dbReference>
<evidence type="ECO:0000256" key="4">
    <source>
        <dbReference type="ARBA" id="ARBA00005150"/>
    </source>
</evidence>
<dbReference type="GO" id="GO:0005829">
    <property type="term" value="C:cytosol"/>
    <property type="evidence" value="ECO:0007669"/>
    <property type="project" value="TreeGrafter"/>
</dbReference>
<dbReference type="InterPro" id="IPR036565">
    <property type="entry name" value="Mur-like_cat_sf"/>
</dbReference>
<comment type="catalytic activity">
    <reaction evidence="21">
        <text>(6R)-5,10-methylenetetrahydrofolyl-(gamma-L-Glu)(n) + L-glutamate + ATP = (6R)-5,10-methylenetetrahydrofolyl-(gamma-L-Glu)(n+1) + ADP + phosphate + H(+)</text>
        <dbReference type="Rhea" id="RHEA:51912"/>
        <dbReference type="Rhea" id="RHEA-COMP:13257"/>
        <dbReference type="Rhea" id="RHEA-COMP:13258"/>
        <dbReference type="ChEBI" id="CHEBI:15378"/>
        <dbReference type="ChEBI" id="CHEBI:29985"/>
        <dbReference type="ChEBI" id="CHEBI:30616"/>
        <dbReference type="ChEBI" id="CHEBI:43474"/>
        <dbReference type="ChEBI" id="CHEBI:136572"/>
        <dbReference type="ChEBI" id="CHEBI:456216"/>
        <dbReference type="EC" id="6.3.2.17"/>
    </reaction>
</comment>
<keyword evidence="8" id="KW-0554">One-carbon metabolism</keyword>
<dbReference type="EC" id="6.3.2.17" evidence="6"/>
<evidence type="ECO:0000256" key="13">
    <source>
        <dbReference type="ARBA" id="ARBA00022842"/>
    </source>
</evidence>
<name>A0A8J2BRW8_9BACT</name>
<evidence type="ECO:0000256" key="15">
    <source>
        <dbReference type="ARBA" id="ARBA00030048"/>
    </source>
</evidence>
<dbReference type="SUPFAM" id="SSF53244">
    <property type="entry name" value="MurD-like peptide ligases, peptide-binding domain"/>
    <property type="match status" value="1"/>
</dbReference>
<evidence type="ECO:0000256" key="16">
    <source>
        <dbReference type="ARBA" id="ARBA00030592"/>
    </source>
</evidence>
<dbReference type="EC" id="6.3.2.12" evidence="5"/>
<comment type="pathway">
    <text evidence="3">Cofactor biosynthesis; tetrahydrofolate biosynthesis; 7,8-dihydrofolate from 2-amino-4-hydroxy-6-hydroxymethyl-7,8-dihydropteridine diphosphate and 4-aminobenzoate: step 2/2.</text>
</comment>
<dbReference type="InterPro" id="IPR018109">
    <property type="entry name" value="Folylpolyglutamate_synth_CS"/>
</dbReference>
<keyword evidence="11 23" id="KW-0547">Nucleotide-binding</keyword>
<evidence type="ECO:0000313" key="27">
    <source>
        <dbReference type="Proteomes" id="UP000663859"/>
    </source>
</evidence>
<sequence>MDYLEALRILGSVRKGGAKFGLTNMQRLVRRLGNPQDCLRFIHIAGTNGKGSTAAFLASVLQRAGFRVGLYTSPHLCSIRERIQINFSKISEERFAALVEEVLRAAQAREDEDGLIEPTFFEILTAVSLLYFAEERVDWVVWETGLGGRLDATNVVVPVACVITQIDFDHQAYLGHTLAEIAREKAGILKEGIPTVVAVEREEARRVVKKRANQLGATFIPIEEEVPWKLLQVNLRNQEARIGKQSYTLGLVGEHQVRNAACVVALCQRGIFGPASLLDRALKEGLQQLPWPGRFQVLQENPPFVVDGAHNPAAARTVRATWQAVFGSIPYHLCIGVVADKDASGIAQELESGAFRVTVVKPPTERGMEPHLLAKHFPSVPVEVAESWGGVAVKLFERNREPVLLTGSFYLVGEVLADFYGWEKEFSWNELLSPPQR</sequence>
<gene>
    <name evidence="26" type="ORF">MPNT_50117</name>
</gene>
<evidence type="ECO:0000256" key="11">
    <source>
        <dbReference type="ARBA" id="ARBA00022741"/>
    </source>
</evidence>
<evidence type="ECO:0000256" key="7">
    <source>
        <dbReference type="ARBA" id="ARBA00019357"/>
    </source>
</evidence>
<keyword evidence="10" id="KW-0479">Metal-binding</keyword>
<dbReference type="Proteomes" id="UP000663859">
    <property type="component" value="Unassembled WGS sequence"/>
</dbReference>
<evidence type="ECO:0000256" key="3">
    <source>
        <dbReference type="ARBA" id="ARBA00004799"/>
    </source>
</evidence>
<dbReference type="Pfam" id="PF08245">
    <property type="entry name" value="Mur_ligase_M"/>
    <property type="match status" value="1"/>
</dbReference>
<evidence type="ECO:0000256" key="21">
    <source>
        <dbReference type="ARBA" id="ARBA00049035"/>
    </source>
</evidence>
<dbReference type="GO" id="GO:0008841">
    <property type="term" value="F:dihydrofolate synthase activity"/>
    <property type="evidence" value="ECO:0007669"/>
    <property type="project" value="UniProtKB-EC"/>
</dbReference>
<evidence type="ECO:0000256" key="17">
    <source>
        <dbReference type="ARBA" id="ARBA00030876"/>
    </source>
</evidence>
<evidence type="ECO:0000256" key="18">
    <source>
        <dbReference type="ARBA" id="ARBA00032510"/>
    </source>
</evidence>
<evidence type="ECO:0000256" key="22">
    <source>
        <dbReference type="ARBA" id="ARBA00049161"/>
    </source>
</evidence>
<evidence type="ECO:0000256" key="8">
    <source>
        <dbReference type="ARBA" id="ARBA00022563"/>
    </source>
</evidence>
<dbReference type="Pfam" id="PF02875">
    <property type="entry name" value="Mur_ligase_C"/>
    <property type="match status" value="1"/>
</dbReference>
<evidence type="ECO:0000256" key="20">
    <source>
        <dbReference type="ARBA" id="ARBA00047808"/>
    </source>
</evidence>
<reference evidence="26" key="1">
    <citation type="submission" date="2021-02" db="EMBL/GenBank/DDBJ databases">
        <authorList>
            <person name="Cremers G."/>
            <person name="Picone N."/>
        </authorList>
    </citation>
    <scope>NUCLEOTIDE SEQUENCE</scope>
    <source>
        <strain evidence="26">PQ17</strain>
    </source>
</reference>
<dbReference type="NCBIfam" id="TIGR01499">
    <property type="entry name" value="folC"/>
    <property type="match status" value="1"/>
</dbReference>
<dbReference type="PANTHER" id="PTHR11136:SF5">
    <property type="entry name" value="FOLYLPOLYGLUTAMATE SYNTHASE, MITOCHONDRIAL"/>
    <property type="match status" value="1"/>
</dbReference>
<comment type="pathway">
    <text evidence="4">Cofactor biosynthesis; tetrahydrofolylpolyglutamate biosynthesis.</text>
</comment>
<dbReference type="PIRSF" id="PIRSF001563">
    <property type="entry name" value="Folylpolyglu_synth"/>
    <property type="match status" value="1"/>
</dbReference>
<dbReference type="Gene3D" id="3.90.190.20">
    <property type="entry name" value="Mur ligase, C-terminal domain"/>
    <property type="match status" value="1"/>
</dbReference>
<evidence type="ECO:0000313" key="26">
    <source>
        <dbReference type="EMBL" id="CAF0702565.1"/>
    </source>
</evidence>
<dbReference type="GO" id="GO:0046872">
    <property type="term" value="F:metal ion binding"/>
    <property type="evidence" value="ECO:0007669"/>
    <property type="project" value="UniProtKB-KW"/>
</dbReference>
<evidence type="ECO:0000256" key="12">
    <source>
        <dbReference type="ARBA" id="ARBA00022840"/>
    </source>
</evidence>
<accession>A0A8J2BRW8</accession>
<dbReference type="GO" id="GO:0006730">
    <property type="term" value="P:one-carbon metabolic process"/>
    <property type="evidence" value="ECO:0007669"/>
    <property type="project" value="UniProtKB-KW"/>
</dbReference>
<dbReference type="InterPro" id="IPR001645">
    <property type="entry name" value="Folylpolyglutamate_synth"/>
</dbReference>
<comment type="catalytic activity">
    <reaction evidence="19">
        <text>(6S)-5,6,7,8-tetrahydrofolyl-(gamma-L-Glu)(n) + L-glutamate + ATP = (6S)-5,6,7,8-tetrahydrofolyl-(gamma-L-Glu)(n+1) + ADP + phosphate + H(+)</text>
        <dbReference type="Rhea" id="RHEA:10580"/>
        <dbReference type="Rhea" id="RHEA-COMP:14738"/>
        <dbReference type="Rhea" id="RHEA-COMP:14740"/>
        <dbReference type="ChEBI" id="CHEBI:15378"/>
        <dbReference type="ChEBI" id="CHEBI:29985"/>
        <dbReference type="ChEBI" id="CHEBI:30616"/>
        <dbReference type="ChEBI" id="CHEBI:43474"/>
        <dbReference type="ChEBI" id="CHEBI:141005"/>
        <dbReference type="ChEBI" id="CHEBI:456216"/>
        <dbReference type="EC" id="6.3.2.17"/>
    </reaction>
</comment>
<evidence type="ECO:0000256" key="1">
    <source>
        <dbReference type="ARBA" id="ARBA00001946"/>
    </source>
</evidence>
<dbReference type="FunFam" id="3.40.1190.10:FF:000011">
    <property type="entry name" value="Folylpolyglutamate synthase/dihydrofolate synthase"/>
    <property type="match status" value="1"/>
</dbReference>
<feature type="domain" description="Mur ligase C-terminal" evidence="24">
    <location>
        <begin position="293"/>
        <end position="391"/>
    </location>
</feature>
<dbReference type="AlphaFoldDB" id="A0A8J2BRW8"/>
<evidence type="ECO:0000259" key="24">
    <source>
        <dbReference type="Pfam" id="PF02875"/>
    </source>
</evidence>
<evidence type="ECO:0000256" key="5">
    <source>
        <dbReference type="ARBA" id="ARBA00013023"/>
    </source>
</evidence>
<dbReference type="EMBL" id="CAJNOB010000045">
    <property type="protein sequence ID" value="CAF0702565.1"/>
    <property type="molecule type" value="Genomic_DNA"/>
</dbReference>
<comment type="catalytic activity">
    <reaction evidence="20">
        <text>10-formyltetrahydrofolyl-(gamma-L-Glu)(n) + L-glutamate + ATP = 10-formyltetrahydrofolyl-(gamma-L-Glu)(n+1) + ADP + phosphate + H(+)</text>
        <dbReference type="Rhea" id="RHEA:51904"/>
        <dbReference type="Rhea" id="RHEA-COMP:13088"/>
        <dbReference type="Rhea" id="RHEA-COMP:14300"/>
        <dbReference type="ChEBI" id="CHEBI:15378"/>
        <dbReference type="ChEBI" id="CHEBI:29985"/>
        <dbReference type="ChEBI" id="CHEBI:30616"/>
        <dbReference type="ChEBI" id="CHEBI:43474"/>
        <dbReference type="ChEBI" id="CHEBI:134413"/>
        <dbReference type="ChEBI" id="CHEBI:456216"/>
        <dbReference type="EC" id="6.3.2.17"/>
    </reaction>
</comment>
<dbReference type="GO" id="GO:0046656">
    <property type="term" value="P:folic acid biosynthetic process"/>
    <property type="evidence" value="ECO:0007669"/>
    <property type="project" value="UniProtKB-KW"/>
</dbReference>